<dbReference type="EMBL" id="KV878680">
    <property type="protein sequence ID" value="OJJ75478.1"/>
    <property type="molecule type" value="Genomic_DNA"/>
</dbReference>
<reference evidence="2" key="1">
    <citation type="journal article" date="2017" name="Genome Biol.">
        <title>Comparative genomics reveals high biological diversity and specific adaptations in the industrially and medically important fungal genus Aspergillus.</title>
        <authorList>
            <person name="de Vries R.P."/>
            <person name="Riley R."/>
            <person name="Wiebenga A."/>
            <person name="Aguilar-Osorio G."/>
            <person name="Amillis S."/>
            <person name="Uchima C.A."/>
            <person name="Anderluh G."/>
            <person name="Asadollahi M."/>
            <person name="Askin M."/>
            <person name="Barry K."/>
            <person name="Battaglia E."/>
            <person name="Bayram O."/>
            <person name="Benocci T."/>
            <person name="Braus-Stromeyer S.A."/>
            <person name="Caldana C."/>
            <person name="Canovas D."/>
            <person name="Cerqueira G.C."/>
            <person name="Chen F."/>
            <person name="Chen W."/>
            <person name="Choi C."/>
            <person name="Clum A."/>
            <person name="Dos Santos R.A."/>
            <person name="Damasio A.R."/>
            <person name="Diallinas G."/>
            <person name="Emri T."/>
            <person name="Fekete E."/>
            <person name="Flipphi M."/>
            <person name="Freyberg S."/>
            <person name="Gallo A."/>
            <person name="Gournas C."/>
            <person name="Habgood R."/>
            <person name="Hainaut M."/>
            <person name="Harispe M.L."/>
            <person name="Henrissat B."/>
            <person name="Hilden K.S."/>
            <person name="Hope R."/>
            <person name="Hossain A."/>
            <person name="Karabika E."/>
            <person name="Karaffa L."/>
            <person name="Karanyi Z."/>
            <person name="Krasevec N."/>
            <person name="Kuo A."/>
            <person name="Kusch H."/>
            <person name="LaButti K."/>
            <person name="Lagendijk E.L."/>
            <person name="Lapidus A."/>
            <person name="Levasseur A."/>
            <person name="Lindquist E."/>
            <person name="Lipzen A."/>
            <person name="Logrieco A.F."/>
            <person name="MacCabe A."/>
            <person name="Maekelae M.R."/>
            <person name="Malavazi I."/>
            <person name="Melin P."/>
            <person name="Meyer V."/>
            <person name="Mielnichuk N."/>
            <person name="Miskei M."/>
            <person name="Molnar A.P."/>
            <person name="Mule G."/>
            <person name="Ngan C.Y."/>
            <person name="Orejas M."/>
            <person name="Orosz E."/>
            <person name="Ouedraogo J.P."/>
            <person name="Overkamp K.M."/>
            <person name="Park H.-S."/>
            <person name="Perrone G."/>
            <person name="Piumi F."/>
            <person name="Punt P.J."/>
            <person name="Ram A.F."/>
            <person name="Ramon A."/>
            <person name="Rauscher S."/>
            <person name="Record E."/>
            <person name="Riano-Pachon D.M."/>
            <person name="Robert V."/>
            <person name="Roehrig J."/>
            <person name="Ruller R."/>
            <person name="Salamov A."/>
            <person name="Salih N.S."/>
            <person name="Samson R.A."/>
            <person name="Sandor E."/>
            <person name="Sanguinetti M."/>
            <person name="Schuetze T."/>
            <person name="Sepcic K."/>
            <person name="Shelest E."/>
            <person name="Sherlock G."/>
            <person name="Sophianopoulou V."/>
            <person name="Squina F.M."/>
            <person name="Sun H."/>
            <person name="Susca A."/>
            <person name="Todd R.B."/>
            <person name="Tsang A."/>
            <person name="Unkles S.E."/>
            <person name="van de Wiele N."/>
            <person name="van Rossen-Uffink D."/>
            <person name="Oliveira J.V."/>
            <person name="Vesth T.C."/>
            <person name="Visser J."/>
            <person name="Yu J.-H."/>
            <person name="Zhou M."/>
            <person name="Andersen M.R."/>
            <person name="Archer D.B."/>
            <person name="Baker S.E."/>
            <person name="Benoit I."/>
            <person name="Brakhage A.A."/>
            <person name="Braus G.H."/>
            <person name="Fischer R."/>
            <person name="Frisvad J.C."/>
            <person name="Goldman G.H."/>
            <person name="Houbraken J."/>
            <person name="Oakley B."/>
            <person name="Pocsi I."/>
            <person name="Scazzocchio C."/>
            <person name="Seiboth B."/>
            <person name="vanKuyk P.A."/>
            <person name="Wortman J."/>
            <person name="Dyer P.S."/>
            <person name="Grigoriev I.V."/>
        </authorList>
    </citation>
    <scope>NUCLEOTIDE SEQUENCE [LARGE SCALE GENOMIC DNA]</scope>
    <source>
        <strain evidence="2">CBS 101740 / IMI 381727 / IBT 21946</strain>
    </source>
</reference>
<evidence type="ECO:0000313" key="1">
    <source>
        <dbReference type="EMBL" id="OJJ75478.1"/>
    </source>
</evidence>
<dbReference type="VEuPathDB" id="FungiDB:ASPBRDRAFT_370769"/>
<dbReference type="GeneID" id="93576138"/>
<sequence>MERSKIDARSARQVEPNYKAWRSFEQGPLPRMKVQQKQWPISKCFRDDAAYFPDAHYEHTRTIGCSRKRAEVPSLCFKPNDWKLNHPVASCGVPFHLSPERLGLDRKAHLGSRYS</sequence>
<dbReference type="Proteomes" id="UP000184499">
    <property type="component" value="Unassembled WGS sequence"/>
</dbReference>
<proteinExistence type="predicted"/>
<dbReference type="RefSeq" id="XP_067482725.1">
    <property type="nucleotide sequence ID" value="XM_067623650.1"/>
</dbReference>
<dbReference type="AlphaFoldDB" id="A0A1L9UUS0"/>
<name>A0A1L9UUS0_ASPBC</name>
<gene>
    <name evidence="1" type="ORF">ASPBRDRAFT_370769</name>
</gene>
<accession>A0A1L9UUS0</accession>
<organism evidence="1 2">
    <name type="scientific">Aspergillus brasiliensis (strain CBS 101740 / IMI 381727 / IBT 21946)</name>
    <dbReference type="NCBI Taxonomy" id="767769"/>
    <lineage>
        <taxon>Eukaryota</taxon>
        <taxon>Fungi</taxon>
        <taxon>Dikarya</taxon>
        <taxon>Ascomycota</taxon>
        <taxon>Pezizomycotina</taxon>
        <taxon>Eurotiomycetes</taxon>
        <taxon>Eurotiomycetidae</taxon>
        <taxon>Eurotiales</taxon>
        <taxon>Aspergillaceae</taxon>
        <taxon>Aspergillus</taxon>
        <taxon>Aspergillus subgen. Circumdati</taxon>
    </lineage>
</organism>
<keyword evidence="2" id="KW-1185">Reference proteome</keyword>
<protein>
    <submittedName>
        <fullName evidence="1">Uncharacterized protein</fullName>
    </submittedName>
</protein>
<evidence type="ECO:0000313" key="2">
    <source>
        <dbReference type="Proteomes" id="UP000184499"/>
    </source>
</evidence>